<dbReference type="Pfam" id="PF03055">
    <property type="entry name" value="RPE65"/>
    <property type="match status" value="3"/>
</dbReference>
<evidence type="ECO:0000256" key="3">
    <source>
        <dbReference type="ARBA" id="ARBA00022946"/>
    </source>
</evidence>
<name>A0AAQ3X2E9_PASNO</name>
<protein>
    <recommendedName>
        <fullName evidence="10">9-cis-epoxycarotenoid dioxygenase</fullName>
    </recommendedName>
</protein>
<feature type="compositionally biased region" description="Basic and acidic residues" evidence="7">
    <location>
        <begin position="1221"/>
        <end position="1230"/>
    </location>
</feature>
<dbReference type="Proteomes" id="UP001341281">
    <property type="component" value="Chromosome 06"/>
</dbReference>
<evidence type="ECO:0000256" key="7">
    <source>
        <dbReference type="SAM" id="MobiDB-lite"/>
    </source>
</evidence>
<dbReference type="GO" id="GO:0046872">
    <property type="term" value="F:metal ion binding"/>
    <property type="evidence" value="ECO:0007669"/>
    <property type="project" value="UniProtKB-KW"/>
</dbReference>
<feature type="binding site" evidence="6">
    <location>
        <position position="946"/>
    </location>
    <ligand>
        <name>Fe cation</name>
        <dbReference type="ChEBI" id="CHEBI:24875"/>
        <note>catalytic</note>
    </ligand>
</feature>
<evidence type="ECO:0000256" key="2">
    <source>
        <dbReference type="ARBA" id="ARBA00022723"/>
    </source>
</evidence>
<dbReference type="GO" id="GO:0009570">
    <property type="term" value="C:chloroplast stroma"/>
    <property type="evidence" value="ECO:0007669"/>
    <property type="project" value="TreeGrafter"/>
</dbReference>
<accession>A0AAQ3X2E9</accession>
<feature type="compositionally biased region" description="Polar residues" evidence="7">
    <location>
        <begin position="1190"/>
        <end position="1199"/>
    </location>
</feature>
<feature type="binding site" evidence="6">
    <location>
        <position position="880"/>
    </location>
    <ligand>
        <name>Fe cation</name>
        <dbReference type="ChEBI" id="CHEBI:24875"/>
        <note>catalytic</note>
    </ligand>
</feature>
<organism evidence="8 9">
    <name type="scientific">Paspalum notatum var. saurae</name>
    <dbReference type="NCBI Taxonomy" id="547442"/>
    <lineage>
        <taxon>Eukaryota</taxon>
        <taxon>Viridiplantae</taxon>
        <taxon>Streptophyta</taxon>
        <taxon>Embryophyta</taxon>
        <taxon>Tracheophyta</taxon>
        <taxon>Spermatophyta</taxon>
        <taxon>Magnoliopsida</taxon>
        <taxon>Liliopsida</taxon>
        <taxon>Poales</taxon>
        <taxon>Poaceae</taxon>
        <taxon>PACMAD clade</taxon>
        <taxon>Panicoideae</taxon>
        <taxon>Andropogonodae</taxon>
        <taxon>Paspaleae</taxon>
        <taxon>Paspalinae</taxon>
        <taxon>Paspalum</taxon>
    </lineage>
</organism>
<evidence type="ECO:0000256" key="5">
    <source>
        <dbReference type="ARBA" id="ARBA00023004"/>
    </source>
</evidence>
<dbReference type="PANTHER" id="PTHR10543:SF142">
    <property type="entry name" value="OS06G0162550 PROTEIN"/>
    <property type="match status" value="1"/>
</dbReference>
<keyword evidence="4" id="KW-0223">Dioxygenase</keyword>
<evidence type="ECO:0000256" key="6">
    <source>
        <dbReference type="PIRSR" id="PIRSR604294-1"/>
    </source>
</evidence>
<reference evidence="8 9" key="1">
    <citation type="submission" date="2024-02" db="EMBL/GenBank/DDBJ databases">
        <title>High-quality chromosome-scale genome assembly of Pensacola bahiagrass (Paspalum notatum Flugge var. saurae).</title>
        <authorList>
            <person name="Vega J.M."/>
            <person name="Podio M."/>
            <person name="Orjuela J."/>
            <person name="Siena L.A."/>
            <person name="Pessino S.C."/>
            <person name="Combes M.C."/>
            <person name="Mariac C."/>
            <person name="Albertini E."/>
            <person name="Pupilli F."/>
            <person name="Ortiz J.P.A."/>
            <person name="Leblanc O."/>
        </authorList>
    </citation>
    <scope>NUCLEOTIDE SEQUENCE [LARGE SCALE GENOMIC DNA]</scope>
    <source>
        <strain evidence="8">R1</strain>
        <tissue evidence="8">Leaf</tissue>
    </source>
</reference>
<keyword evidence="9" id="KW-1185">Reference proteome</keyword>
<evidence type="ECO:0000256" key="4">
    <source>
        <dbReference type="ARBA" id="ARBA00022964"/>
    </source>
</evidence>
<keyword evidence="4" id="KW-0560">Oxidoreductase</keyword>
<comment type="cofactor">
    <cofactor evidence="6">
        <name>Fe(2+)</name>
        <dbReference type="ChEBI" id="CHEBI:29033"/>
    </cofactor>
    <text evidence="6">Binds 1 Fe(2+) ion per subunit.</text>
</comment>
<keyword evidence="2 6" id="KW-0479">Metal-binding</keyword>
<evidence type="ECO:0008006" key="10">
    <source>
        <dbReference type="Google" id="ProtNLM"/>
    </source>
</evidence>
<dbReference type="GO" id="GO:0016121">
    <property type="term" value="P:carotene catabolic process"/>
    <property type="evidence" value="ECO:0007669"/>
    <property type="project" value="TreeGrafter"/>
</dbReference>
<gene>
    <name evidence="8" type="ORF">U9M48_029667</name>
</gene>
<evidence type="ECO:0000313" key="8">
    <source>
        <dbReference type="EMBL" id="WVZ82401.1"/>
    </source>
</evidence>
<dbReference type="EMBL" id="CP144750">
    <property type="protein sequence ID" value="WVZ82401.1"/>
    <property type="molecule type" value="Genomic_DNA"/>
</dbReference>
<dbReference type="InterPro" id="IPR004294">
    <property type="entry name" value="Carotenoid_Oase"/>
</dbReference>
<dbReference type="PANTHER" id="PTHR10543">
    <property type="entry name" value="BETA-CAROTENE DIOXYGENASE"/>
    <property type="match status" value="1"/>
</dbReference>
<feature type="binding site" evidence="6">
    <location>
        <position position="831"/>
    </location>
    <ligand>
        <name>Fe cation</name>
        <dbReference type="ChEBI" id="CHEBI:24875"/>
        <note>catalytic</note>
    </ligand>
</feature>
<dbReference type="GO" id="GO:0010436">
    <property type="term" value="F:carotenoid dioxygenase activity"/>
    <property type="evidence" value="ECO:0007669"/>
    <property type="project" value="TreeGrafter"/>
</dbReference>
<dbReference type="AlphaFoldDB" id="A0AAQ3X2E9"/>
<evidence type="ECO:0000313" key="9">
    <source>
        <dbReference type="Proteomes" id="UP001341281"/>
    </source>
</evidence>
<feature type="region of interest" description="Disordered" evidence="7">
    <location>
        <begin position="1170"/>
        <end position="1230"/>
    </location>
</feature>
<keyword evidence="5 6" id="KW-0408">Iron</keyword>
<comment type="similarity">
    <text evidence="1">Belongs to the carotenoid oxygenase family.</text>
</comment>
<keyword evidence="3" id="KW-0809">Transit peptide</keyword>
<evidence type="ECO:0000256" key="1">
    <source>
        <dbReference type="ARBA" id="ARBA00006787"/>
    </source>
</evidence>
<proteinExistence type="inferred from homology"/>
<feature type="compositionally biased region" description="Basic and acidic residues" evidence="7">
    <location>
        <begin position="1170"/>
        <end position="1188"/>
    </location>
</feature>
<sequence>MLIRAGPGGGGGSSSLLQRPATRCMRIHSLKAAPDNQAAAQHLALAPPNAIKKKKQDLMMTEMSKILKAVPSNVLGRFVHTAYKFSEQPFLNEGNFRPVNEIGEAILLNNIDGQVPEDFPEGVYIRNGPNPLNPTQTMADSIFGSTSYMYYEGHGMLHAVYFNKSSLGECKISYKNKYVDSDTFRLERERDEVTFVPSADGQPYASLVAFAINIASIPKLDINGTNVSKFSLIRKNNHPMKTSRHLRFGKAVKDSANTNIFEHAGRAFAITENHLPYVIDINSLNTLGPYNINGAWEQPFTSHPKKIHGSGELVIMETNTKKPHYVLGVISSDGERLLHKVDLKFEEGKLIHDIGVTTKFIENDMNGKSRIGVMPRFGDVESIIWFEVENHCSYHLFNCFEDEHEVVVRGCRILDSVIPSGHHRVDKSKWYGRAFFQPDKDLEDFDPSLDGILFSRPYEWRLNLKSGETNEGYITSEEVAMDFPVINDKFMGIRNKYGYAQVVDTLATSKTVEYHVLKEKQFCSGVQFVAKENGTDEDDGWIVTYVHDEGTNTSEVYIIDAKRFSEEPVAKIILPQRVPYGFHGSFFYKHRASSIIQNRIDSSVAQPPGRWKKKQDLMMTEMSKILKAVASNVLGRFVHTAYKFSEQPFLNEGNFRPVDEIGEAILLNNFDGEVPEDFPEGVYIRNGPNPLNPTQTIANSIFGSTSYTYYEGHGMLHAVYFNKNNLGEWKISYKNKYVDSDTFRLEREKNEVTFVPLAEGQPYASLVALAINILRLGKAAKDGANTNIFEHAGRAFAIAENHLPYVIDINNLNTLGPYNINGAWDQPFTSHPKKIHGSGELVIMGTNIEKPHYVLGVISSDGERLLHKVDLKFEEGKFIHDIAIPLYNRYNIIMDYPLKFGMSRILLQKPFIENDMNGKSRIGVMPRFGDVESIIWFDVENHCSYHLFNCFEDEHEIVVRGCRTLGSVIPSGRHRVDKSKWYGRAFFQPDKDSEGFDPSLDGILFSRPYEWRLNLKSGATNEGYITSGKVAMDFPVINDKFMGIRNKYGYAQVVDTLATSKTGLFKFKMIAKLHFDMPDKENKQLISVEYHVLKEKQFCSGVQFVAKANRSDEDDGWVVTYVHDEGTNTSEVYIIDAKRFSEEPVTKITLPQRVPYATDEGALRNIQNRTRLDSDESVNEKFGNEKQDALPQSGQTESQGCHHAKEAQNCTRSNWLPIQPSRDEQNRTDT</sequence>